<dbReference type="Proteomes" id="UP001228049">
    <property type="component" value="Unassembled WGS sequence"/>
</dbReference>
<keyword evidence="1" id="KW-0131">Cell cycle</keyword>
<dbReference type="AlphaFoldDB" id="A0AAD9ERM2"/>
<organism evidence="1 2">
    <name type="scientific">Dissostichus eleginoides</name>
    <name type="common">Patagonian toothfish</name>
    <name type="synonym">Dissostichus amissus</name>
    <dbReference type="NCBI Taxonomy" id="100907"/>
    <lineage>
        <taxon>Eukaryota</taxon>
        <taxon>Metazoa</taxon>
        <taxon>Chordata</taxon>
        <taxon>Craniata</taxon>
        <taxon>Vertebrata</taxon>
        <taxon>Euteleostomi</taxon>
        <taxon>Actinopterygii</taxon>
        <taxon>Neopterygii</taxon>
        <taxon>Teleostei</taxon>
        <taxon>Neoteleostei</taxon>
        <taxon>Acanthomorphata</taxon>
        <taxon>Eupercaria</taxon>
        <taxon>Perciformes</taxon>
        <taxon>Notothenioidei</taxon>
        <taxon>Nototheniidae</taxon>
        <taxon>Dissostichus</taxon>
    </lineage>
</organism>
<protein>
    <submittedName>
        <fullName evidence="1">Cell division cycle protein 27 like</fullName>
    </submittedName>
</protein>
<evidence type="ECO:0000313" key="2">
    <source>
        <dbReference type="Proteomes" id="UP001228049"/>
    </source>
</evidence>
<comment type="caution">
    <text evidence="1">The sequence shown here is derived from an EMBL/GenBank/DDBJ whole genome shotgun (WGS) entry which is preliminary data.</text>
</comment>
<dbReference type="EMBL" id="JASDAP010000097">
    <property type="protein sequence ID" value="KAK1875659.1"/>
    <property type="molecule type" value="Genomic_DNA"/>
</dbReference>
<sequence>MLTCSCVSIKTDRVAKGAECFQRSLTLNPFLWSPFQNLCHLGEKPDPDQVFRLSLQNMSIAPPPPSVSPAQNPSHRLDTALMETPQDTLELNRLNLESSNGKLTSDLSVSYIDSSLISPETCSLLGNAVSMATAGSLLAKQNKPKSGRSLLGGPAALSPLTPCFGILP</sequence>
<dbReference type="InterPro" id="IPR011990">
    <property type="entry name" value="TPR-like_helical_dom_sf"/>
</dbReference>
<reference evidence="1" key="1">
    <citation type="submission" date="2023-04" db="EMBL/GenBank/DDBJ databases">
        <title>Chromosome-level genome of Chaenocephalus aceratus.</title>
        <authorList>
            <person name="Park H."/>
        </authorList>
    </citation>
    <scope>NUCLEOTIDE SEQUENCE</scope>
    <source>
        <strain evidence="1">DE</strain>
        <tissue evidence="1">Muscle</tissue>
    </source>
</reference>
<keyword evidence="1" id="KW-0132">Cell division</keyword>
<evidence type="ECO:0000313" key="1">
    <source>
        <dbReference type="EMBL" id="KAK1875659.1"/>
    </source>
</evidence>
<proteinExistence type="predicted"/>
<dbReference type="Gene3D" id="1.25.40.10">
    <property type="entry name" value="Tetratricopeptide repeat domain"/>
    <property type="match status" value="1"/>
</dbReference>
<keyword evidence="2" id="KW-1185">Reference proteome</keyword>
<dbReference type="GO" id="GO:0051301">
    <property type="term" value="P:cell division"/>
    <property type="evidence" value="ECO:0007669"/>
    <property type="project" value="UniProtKB-KW"/>
</dbReference>
<name>A0AAD9ERM2_DISEL</name>
<accession>A0AAD9ERM2</accession>
<gene>
    <name evidence="1" type="ORF">KUDE01_015432</name>
</gene>